<reference evidence="2 3" key="1">
    <citation type="submission" date="2024-02" db="EMBL/GenBank/DDBJ databases">
        <title>High-quality chromosome-scale genome assembly of Pensacola bahiagrass (Paspalum notatum Flugge var. saurae).</title>
        <authorList>
            <person name="Vega J.M."/>
            <person name="Podio M."/>
            <person name="Orjuela J."/>
            <person name="Siena L.A."/>
            <person name="Pessino S.C."/>
            <person name="Combes M.C."/>
            <person name="Mariac C."/>
            <person name="Albertini E."/>
            <person name="Pupilli F."/>
            <person name="Ortiz J.P.A."/>
            <person name="Leblanc O."/>
        </authorList>
    </citation>
    <scope>NUCLEOTIDE SEQUENCE [LARGE SCALE GENOMIC DNA]</scope>
    <source>
        <strain evidence="2">R1</strain>
        <tissue evidence="2">Leaf</tissue>
    </source>
</reference>
<name>A0AAQ3PV79_PASNO</name>
<dbReference type="InterPro" id="IPR026960">
    <property type="entry name" value="RVT-Znf"/>
</dbReference>
<dbReference type="AlphaFoldDB" id="A0AAQ3PV79"/>
<proteinExistence type="predicted"/>
<dbReference type="EMBL" id="CP144745">
    <property type="protein sequence ID" value="WVZ53572.1"/>
    <property type="molecule type" value="Genomic_DNA"/>
</dbReference>
<evidence type="ECO:0000313" key="2">
    <source>
        <dbReference type="EMBL" id="WVZ53572.1"/>
    </source>
</evidence>
<protein>
    <recommendedName>
        <fullName evidence="1">Reverse transcriptase zinc-binding domain-containing protein</fullName>
    </recommendedName>
</protein>
<dbReference type="SUPFAM" id="SSF56672">
    <property type="entry name" value="DNA/RNA polymerases"/>
    <property type="match status" value="1"/>
</dbReference>
<dbReference type="PANTHER" id="PTHR33116">
    <property type="entry name" value="REVERSE TRANSCRIPTASE ZINC-BINDING DOMAIN-CONTAINING PROTEIN-RELATED-RELATED"/>
    <property type="match status" value="1"/>
</dbReference>
<dbReference type="InterPro" id="IPR043502">
    <property type="entry name" value="DNA/RNA_pol_sf"/>
</dbReference>
<dbReference type="PANTHER" id="PTHR33116:SF78">
    <property type="entry name" value="OS12G0587133 PROTEIN"/>
    <property type="match status" value="1"/>
</dbReference>
<evidence type="ECO:0000313" key="3">
    <source>
        <dbReference type="Proteomes" id="UP001341281"/>
    </source>
</evidence>
<dbReference type="Proteomes" id="UP001341281">
    <property type="component" value="Chromosome 01"/>
</dbReference>
<keyword evidence="3" id="KW-1185">Reference proteome</keyword>
<evidence type="ECO:0000259" key="1">
    <source>
        <dbReference type="Pfam" id="PF13966"/>
    </source>
</evidence>
<feature type="domain" description="Reverse transcriptase zinc-binding" evidence="1">
    <location>
        <begin position="281"/>
        <end position="327"/>
    </location>
</feature>
<sequence length="586" mass="66306">MPAKREISMLTRILDLFSEATGLTTNFNKSTTVLICCTGINLADVLSGLPVRRASFPLKYPGLLLSLTRLKRVDFQPLIDKISAMLSRWKGKILSAAGRLALVKSVLTSQVIYVVLALNPPKEVLKSIDSKRKHFLWPGLERVTGKKVNWTCTARPKALGGGGGLGVLHLGKFSHALRLRWLWQASKEPERKWVVGDPPCTATDKHLSTAATSVTVGEGKTASFWESAWLRWLRLRDIYPKVFSISKRKNRSMKEALSNSTWIQDLNFHNEELSAEHLQEYFQDRVWTADRLARRRWPHNPCCVLCGMAAETGLHLFAECPFSRRIWYELSRRTSVAEVHHSAWQPSDSVHLWWSGLAAALARDKRGLRSLMILVAWTIWCKRNSRIFNRKVATVSQVLAKIKDEARLWTLGGAKHLANFFVVLKVNSNIGRYLQTKKGLRQGESLSPILFNLVADMLAVFRGLITHLVEDGLSILQYADDTINFHKSELFCYGEAKPHFNQYSQIFGCSMGFTPFHWKEVEDHFQIKLSSWKGKFLSYGGRMGTLCLPKDQGGLGIMNLEIQNKCLLRVTLTKGNLQNENGECVS</sequence>
<gene>
    <name evidence="2" type="ORF">U9M48_004492</name>
</gene>
<dbReference type="Pfam" id="PF13966">
    <property type="entry name" value="zf-RVT"/>
    <property type="match status" value="1"/>
</dbReference>
<accession>A0AAQ3PV79</accession>
<organism evidence="2 3">
    <name type="scientific">Paspalum notatum var. saurae</name>
    <dbReference type="NCBI Taxonomy" id="547442"/>
    <lineage>
        <taxon>Eukaryota</taxon>
        <taxon>Viridiplantae</taxon>
        <taxon>Streptophyta</taxon>
        <taxon>Embryophyta</taxon>
        <taxon>Tracheophyta</taxon>
        <taxon>Spermatophyta</taxon>
        <taxon>Magnoliopsida</taxon>
        <taxon>Liliopsida</taxon>
        <taxon>Poales</taxon>
        <taxon>Poaceae</taxon>
        <taxon>PACMAD clade</taxon>
        <taxon>Panicoideae</taxon>
        <taxon>Andropogonodae</taxon>
        <taxon>Paspaleae</taxon>
        <taxon>Paspalinae</taxon>
        <taxon>Paspalum</taxon>
    </lineage>
</organism>